<dbReference type="Pfam" id="PF05183">
    <property type="entry name" value="RdRP"/>
    <property type="match status" value="1"/>
</dbReference>
<keyword evidence="1" id="KW-0548">Nucleotidyltransferase</keyword>
<comment type="catalytic activity">
    <reaction evidence="1">
        <text>RNA(n) + a ribonucleoside 5'-triphosphate = RNA(n+1) + diphosphate</text>
        <dbReference type="Rhea" id="RHEA:21248"/>
        <dbReference type="Rhea" id="RHEA-COMP:14527"/>
        <dbReference type="Rhea" id="RHEA-COMP:17342"/>
        <dbReference type="ChEBI" id="CHEBI:33019"/>
        <dbReference type="ChEBI" id="CHEBI:61557"/>
        <dbReference type="ChEBI" id="CHEBI:140395"/>
        <dbReference type="EC" id="2.7.7.48"/>
    </reaction>
</comment>
<protein>
    <recommendedName>
        <fullName evidence="1">RNA-dependent RNA polymerase</fullName>
        <ecNumber evidence="1">2.7.7.48</ecNumber>
    </recommendedName>
</protein>
<dbReference type="PANTHER" id="PTHR23079">
    <property type="entry name" value="RNA-DEPENDENT RNA POLYMERASE"/>
    <property type="match status" value="1"/>
</dbReference>
<feature type="domain" description="RdRP-like PH" evidence="3">
    <location>
        <begin position="122"/>
        <end position="291"/>
    </location>
</feature>
<dbReference type="Proteomes" id="UP001302367">
    <property type="component" value="Chromosome 7"/>
</dbReference>
<dbReference type="Proteomes" id="UP000230605">
    <property type="component" value="Chromosome 7"/>
</dbReference>
<evidence type="ECO:0000313" key="5">
    <source>
        <dbReference type="EMBL" id="WPB06091.1"/>
    </source>
</evidence>
<keyword evidence="1" id="KW-0808">Transferase</keyword>
<sequence>MDIYVSSLPSTITHRELERTFDRPLKQCGVHQFHIEKFRGKPSANITVLDVNAGEAFLKAFGTNRNRRPLLPLRYGNKQLHIAKSRNEPSDFSLRALMHEQTIQLQKPKPAPEAAQPKASNEFLCDVLQCGNWESSKDARLRSQPKLIFITHASHHVSGKVIFGRREARIILDVTGTLKHRVDIPYQDCHDIVLGTSDFPSVTFTCYTAPKMYEFDMFDDHDGLGTLLAQMAAANLGNRTPQQTNQPARKHRISSLNPAHARAVGHCFVYRIGLRDRTKLSNIRTIVSRSEKCAVLGLKTAVDIPRETMDAAFTRLNHELSDQSRYGNRPFQLLFQIDRLARNGFLPPDKVADLLPRISRIHRAHGLHETVSGLRLFARNLPMPGPESQAQDFSIGALEEMLETCVAGYDAYAPDNPYELAKRYSHINLIHKVIITPTSIRLAGPEPEPTNRVLRQYSDKTDHFVRVLFQEESGGRVSHDWNSNYSRIYHERVKGILDNSILIAGKAFSFLGFSHSSLRSQSCWFMAPFVRDGTLMLAEHVLKALGDFSKIRTPAKCAARIGQNFTDTNTSVRIEQEQVFKLDMVVRNGRDFADGAGTISLDLLREVWQRYGTKRMLKPTALQIRFQGAKGMVALDSRLRGKRLMLRDNMTKYITESVWDFEICGAAFRPLPMILNRQFIKILEDLLVPLEAFTTLQDAAMRRLKMMTQSSINTGHFLDEVSHSKASGLPMLIRYLGQIGLDYHTDEFLYKAVELAVIAELRDIKHRGRIPVEKGVTLYGLPDETGYLKEGEIFVITEKAPEGGKQVLVRDNIAITRSPALHPGDIQLVNAVDVPVNNPNRQLSNVVVFSKWGTRDLPSMLSGGDLDGDLYNVIWDPSLIPRVTYMPADYPRVPPVELARDVTRKDMSDFFVTFMENDKLGVISNQHLQLADQRQRGTLDPDCIKLAALASTAVDYSKTGEPANMQGAPKFPRFKPDFMAPNPRVTVSTEGLLALEEEDDGQDEAFDRIDAERRPMRYYESQKALGKLYRRIDERQFLADMQKDFRVANGARSRRDLMPQVLQYAVHTATVTFGGNLYTQHKDLARDIRASYEESLANLMYDCEPTPQKALTESEVFAGEILGRHNGPDGKQLRELGETMRNRFKHIVDYCNLRITHGDDLMEQVEDLDDLYGEEYSDREIEALPRALACLEVAVTESGYQDLRVGKLQSFKYIAAGAALRELDRYKVTTLGSYSGLPRAFE</sequence>
<evidence type="ECO:0000313" key="7">
    <source>
        <dbReference type="Proteomes" id="UP001302367"/>
    </source>
</evidence>
<reference evidence="5 7" key="2">
    <citation type="submission" date="2023-09" db="EMBL/GenBank/DDBJ databases">
        <title>Complete-Gapless Cercospora beticola genome.</title>
        <authorList>
            <person name="Wyatt N.A."/>
            <person name="Spanner R.E."/>
            <person name="Bolton M.D."/>
        </authorList>
    </citation>
    <scope>NUCLEOTIDE SEQUENCE [LARGE SCALE GENOMIC DNA]</scope>
    <source>
        <strain evidence="5">Cb09-40</strain>
    </source>
</reference>
<dbReference type="GO" id="GO:0003723">
    <property type="term" value="F:RNA binding"/>
    <property type="evidence" value="ECO:0007669"/>
    <property type="project" value="UniProtKB-KW"/>
</dbReference>
<dbReference type="AlphaFoldDB" id="A0A2G5HGH2"/>
<keyword evidence="7" id="KW-1185">Reference proteome</keyword>
<evidence type="ECO:0000313" key="4">
    <source>
        <dbReference type="EMBL" id="PIA91629.1"/>
    </source>
</evidence>
<keyword evidence="1" id="KW-0694">RNA-binding</keyword>
<dbReference type="EMBL" id="LKMD01000106">
    <property type="protein sequence ID" value="PIA91629.1"/>
    <property type="molecule type" value="Genomic_DNA"/>
</dbReference>
<evidence type="ECO:0000256" key="1">
    <source>
        <dbReference type="RuleBase" id="RU363098"/>
    </source>
</evidence>
<dbReference type="EMBL" id="CP134190">
    <property type="protein sequence ID" value="WPB06091.1"/>
    <property type="molecule type" value="Genomic_DNA"/>
</dbReference>
<dbReference type="InterPro" id="IPR057596">
    <property type="entry name" value="RDRP_core"/>
</dbReference>
<dbReference type="PANTHER" id="PTHR23079:SF17">
    <property type="entry name" value="RNA-DEPENDENT RNA POLYMERASE"/>
    <property type="match status" value="1"/>
</dbReference>
<comment type="similarity">
    <text evidence="1">Belongs to the RdRP family.</text>
</comment>
<accession>A0A2G5HGH2</accession>
<dbReference type="InterPro" id="IPR057503">
    <property type="entry name" value="PH_RdRP"/>
</dbReference>
<evidence type="ECO:0000259" key="3">
    <source>
        <dbReference type="Pfam" id="PF25358"/>
    </source>
</evidence>
<feature type="domain" description="RDRP core" evidence="2">
    <location>
        <begin position="435"/>
        <end position="1032"/>
    </location>
</feature>
<evidence type="ECO:0000259" key="2">
    <source>
        <dbReference type="Pfam" id="PF05183"/>
    </source>
</evidence>
<dbReference type="Pfam" id="PF25358">
    <property type="entry name" value="PH_fung_RdRP"/>
    <property type="match status" value="1"/>
</dbReference>
<dbReference type="InterPro" id="IPR007855">
    <property type="entry name" value="RDRP"/>
</dbReference>
<reference evidence="4 6" key="1">
    <citation type="submission" date="2015-10" db="EMBL/GenBank/DDBJ databases">
        <title>The cercosporin biosynthetic gene cluster was horizontally transferred to several fungal lineages and shown to be expanded in Cercospora beticola based on microsynteny with recipient genomes.</title>
        <authorList>
            <person name="De Jonge R."/>
            <person name="Ebert M.K."/>
            <person name="Suttle J.C."/>
            <person name="Jurick Ii W.M."/>
            <person name="Secor G.A."/>
            <person name="Thomma B.P."/>
            <person name="Van De Peer Y."/>
            <person name="Bolton M.D."/>
        </authorList>
    </citation>
    <scope>NUCLEOTIDE SEQUENCE [LARGE SCALE GENOMIC DNA]</scope>
    <source>
        <strain evidence="4 6">09-40</strain>
    </source>
</reference>
<dbReference type="GO" id="GO:0003968">
    <property type="term" value="F:RNA-directed RNA polymerase activity"/>
    <property type="evidence" value="ECO:0007669"/>
    <property type="project" value="UniProtKB-KW"/>
</dbReference>
<dbReference type="OrthoDB" id="6513042at2759"/>
<proteinExistence type="inferred from homology"/>
<dbReference type="EC" id="2.7.7.48" evidence="1"/>
<dbReference type="GO" id="GO:0031380">
    <property type="term" value="C:nuclear RNA-directed RNA polymerase complex"/>
    <property type="evidence" value="ECO:0007669"/>
    <property type="project" value="TreeGrafter"/>
</dbReference>
<gene>
    <name evidence="4" type="ORF">CB0940_09578</name>
    <name evidence="5" type="ORF">RHO25_010748</name>
</gene>
<dbReference type="GO" id="GO:0030422">
    <property type="term" value="P:siRNA processing"/>
    <property type="evidence" value="ECO:0007669"/>
    <property type="project" value="TreeGrafter"/>
</dbReference>
<evidence type="ECO:0000313" key="6">
    <source>
        <dbReference type="Proteomes" id="UP000230605"/>
    </source>
</evidence>
<keyword evidence="1 4" id="KW-0696">RNA-directed RNA polymerase</keyword>
<name>A0A2G5HGH2_CERBT</name>
<organism evidence="4 6">
    <name type="scientific">Cercospora beticola</name>
    <name type="common">Sugarbeet leaf spot fungus</name>
    <dbReference type="NCBI Taxonomy" id="122368"/>
    <lineage>
        <taxon>Eukaryota</taxon>
        <taxon>Fungi</taxon>
        <taxon>Dikarya</taxon>
        <taxon>Ascomycota</taxon>
        <taxon>Pezizomycotina</taxon>
        <taxon>Dothideomycetes</taxon>
        <taxon>Dothideomycetidae</taxon>
        <taxon>Mycosphaerellales</taxon>
        <taxon>Mycosphaerellaceae</taxon>
        <taxon>Cercospora</taxon>
    </lineage>
</organism>